<name>A0A502EGM0_9FLAO</name>
<dbReference type="AlphaFoldDB" id="A0A502EGM0"/>
<evidence type="ECO:0000313" key="2">
    <source>
        <dbReference type="EMBL" id="TPG36142.1"/>
    </source>
</evidence>
<evidence type="ECO:0000313" key="3">
    <source>
        <dbReference type="Proteomes" id="UP000319700"/>
    </source>
</evidence>
<feature type="signal peptide" evidence="1">
    <location>
        <begin position="1"/>
        <end position="23"/>
    </location>
</feature>
<comment type="caution">
    <text evidence="2">The sequence shown here is derived from an EMBL/GenBank/DDBJ whole genome shotgun (WGS) entry which is preliminary data.</text>
</comment>
<proteinExistence type="predicted"/>
<dbReference type="OrthoDB" id="9808953at2"/>
<protein>
    <recommendedName>
        <fullName evidence="4">MBG domain-containing protein</fullName>
    </recommendedName>
</protein>
<gene>
    <name evidence="2" type="ORF">EAH81_20175</name>
</gene>
<keyword evidence="1" id="KW-0732">Signal</keyword>
<evidence type="ECO:0000256" key="1">
    <source>
        <dbReference type="SAM" id="SignalP"/>
    </source>
</evidence>
<dbReference type="EMBL" id="RCZH01000015">
    <property type="protein sequence ID" value="TPG36142.1"/>
    <property type="molecule type" value="Genomic_DNA"/>
</dbReference>
<reference evidence="2 3" key="1">
    <citation type="journal article" date="2019" name="Environ. Microbiol.">
        <title>Species interactions and distinct microbial communities in high Arctic permafrost affected cryosols are associated with the CH4 and CO2 gas fluxes.</title>
        <authorList>
            <person name="Altshuler I."/>
            <person name="Hamel J."/>
            <person name="Turney S."/>
            <person name="Magnuson E."/>
            <person name="Levesque R."/>
            <person name="Greer C."/>
            <person name="Whyte L.G."/>
        </authorList>
    </citation>
    <scope>NUCLEOTIDE SEQUENCE [LARGE SCALE GENOMIC DNA]</scope>
    <source>
        <strain evidence="2 3">42</strain>
    </source>
</reference>
<dbReference type="Proteomes" id="UP000319700">
    <property type="component" value="Unassembled WGS sequence"/>
</dbReference>
<feature type="chain" id="PRO_5021402265" description="MBG domain-containing protein" evidence="1">
    <location>
        <begin position="24"/>
        <end position="618"/>
    </location>
</feature>
<dbReference type="RefSeq" id="WP_140510451.1">
    <property type="nucleotide sequence ID" value="NZ_RCZH01000015.1"/>
</dbReference>
<organism evidence="2 3">
    <name type="scientific">Flavobacterium pectinovorum</name>
    <dbReference type="NCBI Taxonomy" id="29533"/>
    <lineage>
        <taxon>Bacteria</taxon>
        <taxon>Pseudomonadati</taxon>
        <taxon>Bacteroidota</taxon>
        <taxon>Flavobacteriia</taxon>
        <taxon>Flavobacteriales</taxon>
        <taxon>Flavobacteriaceae</taxon>
        <taxon>Flavobacterium</taxon>
    </lineage>
</organism>
<sequence>MKKRTTKLLIACAFLGLGMNAIAQSGNVGIGTMTPNDGAKLEVTAPDKGVLFPRVALAGSKTWTLVGTATDGMIVYNTATVGGTEAIIPGYFYWQKDQWYNFNQSTAPNVNAAATFNCANAGVNITPQTTTFTNGQAYSGTINIPYTSGNGGNFTADAIIQSGLTFSHPAGTLSNSTGNIVYSVSGTYTGTTGSTESIPFNLPGGQCAVALPKVAVFTAATLNCQTGTVATGAYAVGVSMNSANTKNITITPSAAGAYSVSSNAVNGVTFATSGSFNASQVGAAQTLILQATGAGAAAGTQTYTVTVGGQTCTFSVTFTSVATFACNSATRIQTPAGALVNGTSYTGTYTLPYTAGNGGAYTANIQTINGLTLTRVAGNYNAVGGNVVYNLSGTYTGTSAAGAVVFPITECFVSPYAIFGDAIRGAMAIAGCTSCATYDGAATNGWVEITKAEYDAVANPTYVPTSSKVGAPDANMAAAATLYGNPGYTSGGATTHVYIPSSSYMVGFAIKHYTYAITQTAANIKVGTAFASGYAKVGSVLPTYTTKINDISYFVNRRPNTTTPAVTTYLGFYNPSAYISCTIAASSYYAFGDVATLTTGPTNYYEQFQALRTSAPQW</sequence>
<accession>A0A502EGM0</accession>
<evidence type="ECO:0008006" key="4">
    <source>
        <dbReference type="Google" id="ProtNLM"/>
    </source>
</evidence>
<keyword evidence="3" id="KW-1185">Reference proteome</keyword>